<keyword evidence="4" id="KW-0256">Endoplasmic reticulum</keyword>
<dbReference type="GO" id="GO:0051604">
    <property type="term" value="P:protein maturation"/>
    <property type="evidence" value="ECO:0007669"/>
    <property type="project" value="InterPro"/>
</dbReference>
<feature type="transmembrane region" description="Helical" evidence="8">
    <location>
        <begin position="141"/>
        <end position="159"/>
    </location>
</feature>
<dbReference type="KEGG" id="tan:TA04640"/>
<organism evidence="11 12">
    <name type="scientific">Theileria annulata</name>
    <dbReference type="NCBI Taxonomy" id="5874"/>
    <lineage>
        <taxon>Eukaryota</taxon>
        <taxon>Sar</taxon>
        <taxon>Alveolata</taxon>
        <taxon>Apicomplexa</taxon>
        <taxon>Aconoidasida</taxon>
        <taxon>Piroplasmida</taxon>
        <taxon>Theileriidae</taxon>
        <taxon>Theileria</taxon>
    </lineage>
</organism>
<feature type="transmembrane region" description="Helical" evidence="8">
    <location>
        <begin position="165"/>
        <end position="185"/>
    </location>
</feature>
<comment type="similarity">
    <text evidence="2">Belongs to the lipase maturation factor family.</text>
</comment>
<gene>
    <name evidence="11" type="ORF">TA04640</name>
</gene>
<protein>
    <recommendedName>
        <fullName evidence="13">Integral membrane protein</fullName>
    </recommendedName>
</protein>
<evidence type="ECO:0000256" key="4">
    <source>
        <dbReference type="ARBA" id="ARBA00022824"/>
    </source>
</evidence>
<evidence type="ECO:0000256" key="7">
    <source>
        <dbReference type="SAM" id="MobiDB-lite"/>
    </source>
</evidence>
<keyword evidence="3 8" id="KW-0812">Transmembrane</keyword>
<feature type="transmembrane region" description="Helical" evidence="8">
    <location>
        <begin position="303"/>
        <end position="320"/>
    </location>
</feature>
<dbReference type="OrthoDB" id="434126at2759"/>
<feature type="region of interest" description="Disordered" evidence="7">
    <location>
        <begin position="848"/>
        <end position="883"/>
    </location>
</feature>
<dbReference type="InterPro" id="IPR057434">
    <property type="entry name" value="LMF1/2_N"/>
</dbReference>
<proteinExistence type="inferred from homology"/>
<dbReference type="InterPro" id="IPR009613">
    <property type="entry name" value="LMF"/>
</dbReference>
<dbReference type="RefSeq" id="XP_954813.1">
    <property type="nucleotide sequence ID" value="XM_949720.1"/>
</dbReference>
<name>Q4UCW4_THEAN</name>
<evidence type="ECO:0000259" key="9">
    <source>
        <dbReference type="Pfam" id="PF06762"/>
    </source>
</evidence>
<dbReference type="GO" id="GO:0005789">
    <property type="term" value="C:endoplasmic reticulum membrane"/>
    <property type="evidence" value="ECO:0007669"/>
    <property type="project" value="UniProtKB-SubCell"/>
</dbReference>
<feature type="compositionally biased region" description="Polar residues" evidence="7">
    <location>
        <begin position="858"/>
        <end position="874"/>
    </location>
</feature>
<feature type="transmembrane region" description="Helical" evidence="8">
    <location>
        <begin position="590"/>
        <end position="608"/>
    </location>
</feature>
<evidence type="ECO:0000256" key="8">
    <source>
        <dbReference type="SAM" id="Phobius"/>
    </source>
</evidence>
<evidence type="ECO:0000313" key="11">
    <source>
        <dbReference type="EMBL" id="CAI75337.1"/>
    </source>
</evidence>
<accession>Q4UCW4</accession>
<feature type="transmembrane region" description="Helical" evidence="8">
    <location>
        <begin position="192"/>
        <end position="210"/>
    </location>
</feature>
<dbReference type="eggNOG" id="KOG0613">
    <property type="taxonomic scope" value="Eukaryota"/>
</dbReference>
<feature type="transmembrane region" description="Helical" evidence="8">
    <location>
        <begin position="276"/>
        <end position="296"/>
    </location>
</feature>
<evidence type="ECO:0000259" key="10">
    <source>
        <dbReference type="Pfam" id="PF25179"/>
    </source>
</evidence>
<dbReference type="OMA" id="FCLDDQF"/>
<evidence type="ECO:0000256" key="6">
    <source>
        <dbReference type="ARBA" id="ARBA00023136"/>
    </source>
</evidence>
<dbReference type="Pfam" id="PF25179">
    <property type="entry name" value="LMF1_C"/>
    <property type="match status" value="2"/>
</dbReference>
<feature type="domain" description="Lipase maturation factor 1/2 C-terminal" evidence="10">
    <location>
        <begin position="742"/>
        <end position="804"/>
    </location>
</feature>
<dbReference type="VEuPathDB" id="PiroplasmaDB:TA04640"/>
<keyword evidence="5 8" id="KW-1133">Transmembrane helix</keyword>
<dbReference type="EMBL" id="CR940352">
    <property type="protein sequence ID" value="CAI75337.1"/>
    <property type="molecule type" value="Genomic_DNA"/>
</dbReference>
<evidence type="ECO:0000256" key="5">
    <source>
        <dbReference type="ARBA" id="ARBA00022989"/>
    </source>
</evidence>
<evidence type="ECO:0000256" key="2">
    <source>
        <dbReference type="ARBA" id="ARBA00005512"/>
    </source>
</evidence>
<evidence type="ECO:0000256" key="1">
    <source>
        <dbReference type="ARBA" id="ARBA00004477"/>
    </source>
</evidence>
<sequence>MEECIYSCDDESQLTSSTYTPRSGFELNENYIILEPEDKTLKSTYEISSTFFCRILTLIYFFSFLSNFNQILPLFGTNGLFSTTNTGLMGTTTGLTGGSTGLTGGSTVFTGYDNIKLENKTFYESISEFPSIFLIIPITDFTLRLIPLIGLFISFLMFLTGFHCMYSFLILWILKLSLVALFKFIPKLLSDLLLLEIGFLTIFIFSPFKFFDKYLNLEVSSIIIWSFRFLSYRIIFLSGIYRIFLKCSVKYILTSIPLPTFFTHLLLRLITKYNFLNHLLTAVLLFFEVILSIFLITPFRNCNIFAGIGLLVYSCIFMILGNFGPFYILLGLCSLFCLDDQFLAFTKSKFNPFIKSDHLMKSISIDIIESIIDQYDGDVDGVVDGVGVGSVDGVGVDIENFTNIPENTLNSRNTLNNSRITRSNNLDGGLDSTVDGSLDGTLDGTDGTVDVGLDSTVEEHIFEMNIENITKIFTREFYKKIFNDILIIFFIIIIIISSILLFLFPKYKNFKAFLLFLFCIFLKSYCENKFTTPHHTIEGNNPIHSNNTIENSNRVQNTKYIVKGNNIVENTIVQGNIVENTIVYGNKYKLCVLYILYILQCILIFEIIKNGPNIWSFLLWIGIIELQINLSKKINNFHYLIKMIIKSFLFIHFLFYNFKIFYSSVTVLGPTPTVVPNTTTTNTNTIHTFNTNTGLINTPYNLNNLNTTYNTVNSTLNTVNTTTGTTGTGGGIGIGMNNFYSINNYRNIYNINKERYEIVIEGTNENFVTTNTHWIEYYFKRKPSKLDQFPHFIPFYQYYFDNLLINFVNSVTVLGQANNIPPNNTKDINSTTGTFSTLGKGAVDTVGASTVTEEKNPNESAAVTKSRESGTNSEGDGVNTKGLGTVTKETPLGAVGTTVGREPDTVTYKMDKYIFNIIRMLLMGSEEIKKLMNDPFEGTKPKYVRILIYKYYFTSTFQNKTHNWYYRNFITQFIPPLCYSPVTVLGPTASNGTDSTVVPGTKETKDPTGASTVMEEKNLNKIAVVTNFGESDTNSNTKVKGANLDTTTGDTTVGASTVTENNIINKSVTLNNTNVSLNNKSVSLNNKSVPLNMAESFNHKLPNVDGIIITSK</sequence>
<feature type="domain" description="Lipase maturation factor 1/2 N-terminal" evidence="9">
    <location>
        <begin position="190"/>
        <end position="344"/>
    </location>
</feature>
<keyword evidence="12" id="KW-1185">Reference proteome</keyword>
<dbReference type="Proteomes" id="UP000001950">
    <property type="component" value="Chromosome 3"/>
</dbReference>
<feature type="transmembrane region" description="Helical" evidence="8">
    <location>
        <begin position="643"/>
        <end position="662"/>
    </location>
</feature>
<feature type="transmembrane region" description="Helical" evidence="8">
    <location>
        <begin position="222"/>
        <end position="244"/>
    </location>
</feature>
<dbReference type="STRING" id="5874.Q4UCW4"/>
<comment type="subcellular location">
    <subcellularLocation>
        <location evidence="1">Endoplasmic reticulum membrane</location>
        <topology evidence="1">Multi-pass membrane protein</topology>
    </subcellularLocation>
</comment>
<evidence type="ECO:0008006" key="13">
    <source>
        <dbReference type="Google" id="ProtNLM"/>
    </source>
</evidence>
<keyword evidence="6 8" id="KW-0472">Membrane</keyword>
<feature type="transmembrane region" description="Helical" evidence="8">
    <location>
        <begin position="614"/>
        <end position="631"/>
    </location>
</feature>
<dbReference type="AlphaFoldDB" id="Q4UCW4"/>
<dbReference type="GeneID" id="3864906"/>
<dbReference type="InParanoid" id="Q4UCW4"/>
<dbReference type="InterPro" id="IPR057433">
    <property type="entry name" value="LMF1/2_C"/>
</dbReference>
<feature type="domain" description="Lipase maturation factor 1/2 C-terminal" evidence="10">
    <location>
        <begin position="908"/>
        <end position="975"/>
    </location>
</feature>
<feature type="transmembrane region" description="Helical" evidence="8">
    <location>
        <begin position="481"/>
        <end position="504"/>
    </location>
</feature>
<feature type="transmembrane region" description="Helical" evidence="8">
    <location>
        <begin position="47"/>
        <end position="65"/>
    </location>
</feature>
<dbReference type="Pfam" id="PF06762">
    <property type="entry name" value="LMF1"/>
    <property type="match status" value="1"/>
</dbReference>
<feature type="transmembrane region" description="Helical" evidence="8">
    <location>
        <begin position="251"/>
        <end position="270"/>
    </location>
</feature>
<reference evidence="11 12" key="1">
    <citation type="journal article" date="2005" name="Science">
        <title>Genome of the host-cell transforming parasite Theileria annulata compared with T. parva.</title>
        <authorList>
            <person name="Pain A."/>
            <person name="Renauld H."/>
            <person name="Berriman M."/>
            <person name="Murphy L."/>
            <person name="Yeats C.A."/>
            <person name="Weir W."/>
            <person name="Kerhornou A."/>
            <person name="Aslett M."/>
            <person name="Bishop R."/>
            <person name="Bouchier C."/>
            <person name="Cochet M."/>
            <person name="Coulson R.M.R."/>
            <person name="Cronin A."/>
            <person name="de Villiers E.P."/>
            <person name="Fraser A."/>
            <person name="Fosker N."/>
            <person name="Gardner M."/>
            <person name="Goble A."/>
            <person name="Griffiths-Jones S."/>
            <person name="Harris D.E."/>
            <person name="Katzer F."/>
            <person name="Larke N."/>
            <person name="Lord A."/>
            <person name="Maser P."/>
            <person name="McKellar S."/>
            <person name="Mooney P."/>
            <person name="Morton F."/>
            <person name="Nene V."/>
            <person name="O'Neil S."/>
            <person name="Price C."/>
            <person name="Quail M.A."/>
            <person name="Rabbinowitsch E."/>
            <person name="Rawlings N.D."/>
            <person name="Rutter S."/>
            <person name="Saunders D."/>
            <person name="Seeger K."/>
            <person name="Shah T."/>
            <person name="Squares R."/>
            <person name="Squares S."/>
            <person name="Tivey A."/>
            <person name="Walker A.R."/>
            <person name="Woodward J."/>
            <person name="Dobbelaere D.A.E."/>
            <person name="Langsley G."/>
            <person name="Rajandream M.A."/>
            <person name="McKeever D."/>
            <person name="Shiels B."/>
            <person name="Tait A."/>
            <person name="Barrell B.G."/>
            <person name="Hall N."/>
        </authorList>
    </citation>
    <scope>NUCLEOTIDE SEQUENCE [LARGE SCALE GENOMIC DNA]</scope>
    <source>
        <strain evidence="12">Ankara</strain>
    </source>
</reference>
<evidence type="ECO:0000256" key="3">
    <source>
        <dbReference type="ARBA" id="ARBA00022692"/>
    </source>
</evidence>
<dbReference type="PANTHER" id="PTHR14463">
    <property type="entry name" value="LIPASE MATURATION FACTOR"/>
    <property type="match status" value="1"/>
</dbReference>
<evidence type="ECO:0000313" key="12">
    <source>
        <dbReference type="Proteomes" id="UP000001950"/>
    </source>
</evidence>